<dbReference type="OrthoDB" id="669645at2"/>
<dbReference type="InterPro" id="IPR025332">
    <property type="entry name" value="DUF4238"/>
</dbReference>
<comment type="caution">
    <text evidence="1">The sequence shown here is derived from an EMBL/GenBank/DDBJ whole genome shotgun (WGS) entry which is preliminary data.</text>
</comment>
<dbReference type="RefSeq" id="WP_074963894.1">
    <property type="nucleotide sequence ID" value="NZ_JNFF01000048.1"/>
</dbReference>
<dbReference type="AlphaFoldDB" id="A0A081PHR0"/>
<dbReference type="Pfam" id="PF14022">
    <property type="entry name" value="DUF4238"/>
    <property type="match status" value="1"/>
</dbReference>
<evidence type="ECO:0008006" key="3">
    <source>
        <dbReference type="Google" id="ProtNLM"/>
    </source>
</evidence>
<evidence type="ECO:0000313" key="1">
    <source>
        <dbReference type="EMBL" id="KEQ30233.1"/>
    </source>
</evidence>
<accession>A0A081PHR0</accession>
<evidence type="ECO:0000313" key="2">
    <source>
        <dbReference type="Proteomes" id="UP000028007"/>
    </source>
</evidence>
<name>A0A081PHR0_9SPHI</name>
<proteinExistence type="predicted"/>
<dbReference type="eggNOG" id="ENOG50339IM">
    <property type="taxonomic scope" value="Bacteria"/>
</dbReference>
<dbReference type="EMBL" id="JNFF01000048">
    <property type="protein sequence ID" value="KEQ30233.1"/>
    <property type="molecule type" value="Genomic_DNA"/>
</dbReference>
<protein>
    <recommendedName>
        <fullName evidence="3">DUF4238 domain-containing protein</fullName>
    </recommendedName>
</protein>
<gene>
    <name evidence="1" type="ORF">N180_06795</name>
</gene>
<sequence>MGISKRHHYIPQFLIKRFADKDNMLYLYDKEKQAFAKEKRSPKSVFFEMNRNTWYFEGAPNDNMEKLYAELDEKFSKDIVEISRTCIITEEALTSILVMASSMKWRLPSNDGLFDAKHKEYPYDKLPINIVIKREDGSDHKEALEYLMNSELFKQTKKLIFPFLPFYDNLNISQEKLLQVHRNSYVNTNPNIKSILGDAPLIESNTDNLEDFGNFILPLSSSETFICNDSQAKGVQNIAFYVNKDLAMFHQAKKYVVSNDKEYLKQIIDAYSLLQANGQVEMIPRHLFRLA</sequence>
<dbReference type="Proteomes" id="UP000028007">
    <property type="component" value="Unassembled WGS sequence"/>
</dbReference>
<keyword evidence="2" id="KW-1185">Reference proteome</keyword>
<reference evidence="1 2" key="1">
    <citation type="journal article" date="1992" name="Int. J. Syst. Bacteriol.">
        <title>Sphingobacterium antarcticus sp. nov. a Psychrotrophic Bacterium from the Soils of Schirmacher Oasis, Antarctica.</title>
        <authorList>
            <person name="Shivaji S."/>
            <person name="Ray M.K."/>
            <person name="Rao N.S."/>
            <person name="Saiserr L."/>
            <person name="Jagannadham M.V."/>
            <person name="Kumar G.S."/>
            <person name="Reddy G."/>
            <person name="Bhargava P.M."/>
        </authorList>
    </citation>
    <scope>NUCLEOTIDE SEQUENCE [LARGE SCALE GENOMIC DNA]</scope>
    <source>
        <strain evidence="1 2">4BY</strain>
    </source>
</reference>
<organism evidence="1 2">
    <name type="scientific">Pedobacter antarcticus 4BY</name>
    <dbReference type="NCBI Taxonomy" id="1358423"/>
    <lineage>
        <taxon>Bacteria</taxon>
        <taxon>Pseudomonadati</taxon>
        <taxon>Bacteroidota</taxon>
        <taxon>Sphingobacteriia</taxon>
        <taxon>Sphingobacteriales</taxon>
        <taxon>Sphingobacteriaceae</taxon>
        <taxon>Pedobacter</taxon>
    </lineage>
</organism>